<sequence length="143" mass="16183">MVIDDREHVRKLELNRVLESKEVPVKGKNVRKCLVPKVNFEANEYFELINWSKAKLISPPLLASLSSNTILQLISSKAKPTLDINLADIPCHTQAVERCVKLVTQASSKVYGPERRDGFIRATITFRSSMPKFDTKSEFAIPQ</sequence>
<proteinExistence type="predicted"/>
<dbReference type="PANTHER" id="PTHR46409:SF1">
    <property type="entry name" value="HTH PSQ-TYPE DOMAIN-CONTAINING PROTEIN"/>
    <property type="match status" value="1"/>
</dbReference>
<dbReference type="Proteomes" id="UP000606786">
    <property type="component" value="Unassembled WGS sequence"/>
</dbReference>
<gene>
    <name evidence="1" type="ORF">CCAP1982_LOCUS10122</name>
</gene>
<protein>
    <submittedName>
        <fullName evidence="1">(Mediterranean fruit fly) hypothetical protein</fullName>
    </submittedName>
</protein>
<dbReference type="AlphaFoldDB" id="A0A811UTH8"/>
<reference evidence="1" key="1">
    <citation type="submission" date="2020-11" db="EMBL/GenBank/DDBJ databases">
        <authorList>
            <person name="Whitehead M."/>
        </authorList>
    </citation>
    <scope>NUCLEOTIDE SEQUENCE</scope>
    <source>
        <strain evidence="1">EGII</strain>
    </source>
</reference>
<comment type="caution">
    <text evidence="1">The sequence shown here is derived from an EMBL/GenBank/DDBJ whole genome shotgun (WGS) entry which is preliminary data.</text>
</comment>
<accession>A0A811UTH8</accession>
<name>A0A811UTH8_CERCA</name>
<dbReference type="PANTHER" id="PTHR46409">
    <property type="entry name" value="HTH PSQ-TYPE DOMAIN-CONTAINING PROTEIN"/>
    <property type="match status" value="1"/>
</dbReference>
<evidence type="ECO:0000313" key="1">
    <source>
        <dbReference type="EMBL" id="CAD7001628.1"/>
    </source>
</evidence>
<organism evidence="1 2">
    <name type="scientific">Ceratitis capitata</name>
    <name type="common">Mediterranean fruit fly</name>
    <name type="synonym">Tephritis capitata</name>
    <dbReference type="NCBI Taxonomy" id="7213"/>
    <lineage>
        <taxon>Eukaryota</taxon>
        <taxon>Metazoa</taxon>
        <taxon>Ecdysozoa</taxon>
        <taxon>Arthropoda</taxon>
        <taxon>Hexapoda</taxon>
        <taxon>Insecta</taxon>
        <taxon>Pterygota</taxon>
        <taxon>Neoptera</taxon>
        <taxon>Endopterygota</taxon>
        <taxon>Diptera</taxon>
        <taxon>Brachycera</taxon>
        <taxon>Muscomorpha</taxon>
        <taxon>Tephritoidea</taxon>
        <taxon>Tephritidae</taxon>
        <taxon>Ceratitis</taxon>
        <taxon>Ceratitis</taxon>
    </lineage>
</organism>
<keyword evidence="2" id="KW-1185">Reference proteome</keyword>
<dbReference type="EMBL" id="CAJHJT010000023">
    <property type="protein sequence ID" value="CAD7001628.1"/>
    <property type="molecule type" value="Genomic_DNA"/>
</dbReference>
<evidence type="ECO:0000313" key="2">
    <source>
        <dbReference type="Proteomes" id="UP000606786"/>
    </source>
</evidence>